<dbReference type="GO" id="GO:0016460">
    <property type="term" value="C:myosin II complex"/>
    <property type="evidence" value="ECO:0007669"/>
    <property type="project" value="TreeGrafter"/>
</dbReference>
<name>A0A6T7WWG5_9EUKA</name>
<keyword evidence="2" id="KW-0106">Calcium</keyword>
<reference evidence="4" key="1">
    <citation type="submission" date="2021-01" db="EMBL/GenBank/DDBJ databases">
        <authorList>
            <person name="Corre E."/>
            <person name="Pelletier E."/>
            <person name="Niang G."/>
            <person name="Scheremetjew M."/>
            <person name="Finn R."/>
            <person name="Kale V."/>
            <person name="Holt S."/>
            <person name="Cochrane G."/>
            <person name="Meng A."/>
            <person name="Brown T."/>
            <person name="Cohen L."/>
        </authorList>
    </citation>
    <scope>NUCLEOTIDE SEQUENCE</scope>
    <source>
        <strain evidence="4">UIO037</strain>
    </source>
</reference>
<dbReference type="InterPro" id="IPR050230">
    <property type="entry name" value="CALM/Myosin/TropC-like"/>
</dbReference>
<dbReference type="PANTHER" id="PTHR23048">
    <property type="entry name" value="MYOSIN LIGHT CHAIN 1, 3"/>
    <property type="match status" value="1"/>
</dbReference>
<organism evidence="4">
    <name type="scientific">Prymnesium polylepis</name>
    <dbReference type="NCBI Taxonomy" id="72548"/>
    <lineage>
        <taxon>Eukaryota</taxon>
        <taxon>Haptista</taxon>
        <taxon>Haptophyta</taxon>
        <taxon>Prymnesiophyceae</taxon>
        <taxon>Prymnesiales</taxon>
        <taxon>Prymnesiaceae</taxon>
        <taxon>Prymnesium</taxon>
    </lineage>
</organism>
<dbReference type="InterPro" id="IPR002048">
    <property type="entry name" value="EF_hand_dom"/>
</dbReference>
<feature type="domain" description="EF-hand" evidence="3">
    <location>
        <begin position="85"/>
        <end position="120"/>
    </location>
</feature>
<evidence type="ECO:0000256" key="2">
    <source>
        <dbReference type="ARBA" id="ARBA00022837"/>
    </source>
</evidence>
<evidence type="ECO:0000256" key="1">
    <source>
        <dbReference type="ARBA" id="ARBA00022737"/>
    </source>
</evidence>
<dbReference type="Gene3D" id="1.10.238.10">
    <property type="entry name" value="EF-hand"/>
    <property type="match status" value="2"/>
</dbReference>
<dbReference type="Pfam" id="PF13499">
    <property type="entry name" value="EF-hand_7"/>
    <property type="match status" value="1"/>
</dbReference>
<dbReference type="InterPro" id="IPR018247">
    <property type="entry name" value="EF_Hand_1_Ca_BS"/>
</dbReference>
<dbReference type="PROSITE" id="PS00018">
    <property type="entry name" value="EF_HAND_1"/>
    <property type="match status" value="1"/>
</dbReference>
<sequence>MAANMTEKQKKEYRDAFALFDKDKDGFISTEELGTVMRSLGHTPTPTEVRELISEGVPGQYTERGGKIDFNLFCSLMSKKMKDVDSETELKDAFRVLDKDGLGYIRTDAMQKICKRLGEDLDETQVYDMICEAISNFDGKIYYDGFVKIMVAK</sequence>
<protein>
    <recommendedName>
        <fullName evidence="3">EF-hand domain-containing protein</fullName>
    </recommendedName>
</protein>
<dbReference type="Pfam" id="PF13405">
    <property type="entry name" value="EF-hand_6"/>
    <property type="match status" value="1"/>
</dbReference>
<dbReference type="EMBL" id="HBKO01001168">
    <property type="protein sequence ID" value="CAE2195234.1"/>
    <property type="molecule type" value="Transcribed_RNA"/>
</dbReference>
<dbReference type="SUPFAM" id="SSF47473">
    <property type="entry name" value="EF-hand"/>
    <property type="match status" value="1"/>
</dbReference>
<dbReference type="AlphaFoldDB" id="A0A6T7WWG5"/>
<dbReference type="CDD" id="cd00051">
    <property type="entry name" value="EFh"/>
    <property type="match status" value="1"/>
</dbReference>
<gene>
    <name evidence="4" type="ORF">CPOL0286_LOCUS587</name>
</gene>
<dbReference type="SMART" id="SM00054">
    <property type="entry name" value="EFh"/>
    <property type="match status" value="2"/>
</dbReference>
<evidence type="ECO:0000313" key="4">
    <source>
        <dbReference type="EMBL" id="CAE2195234.1"/>
    </source>
</evidence>
<dbReference type="FunFam" id="1.10.238.10:FF:000527">
    <property type="entry name" value="Calmodulin-3"/>
    <property type="match status" value="1"/>
</dbReference>
<accession>A0A6T7WWG5</accession>
<evidence type="ECO:0000259" key="3">
    <source>
        <dbReference type="PROSITE" id="PS50222"/>
    </source>
</evidence>
<keyword evidence="1" id="KW-0677">Repeat</keyword>
<dbReference type="InterPro" id="IPR011992">
    <property type="entry name" value="EF-hand-dom_pair"/>
</dbReference>
<proteinExistence type="predicted"/>
<dbReference type="PROSITE" id="PS50222">
    <property type="entry name" value="EF_HAND_2"/>
    <property type="match status" value="2"/>
</dbReference>
<feature type="domain" description="EF-hand" evidence="3">
    <location>
        <begin position="8"/>
        <end position="43"/>
    </location>
</feature>
<dbReference type="PANTHER" id="PTHR23048:SF0">
    <property type="entry name" value="CALMODULIN LIKE 3"/>
    <property type="match status" value="1"/>
</dbReference>
<dbReference type="GO" id="GO:0005509">
    <property type="term" value="F:calcium ion binding"/>
    <property type="evidence" value="ECO:0007669"/>
    <property type="project" value="InterPro"/>
</dbReference>